<protein>
    <submittedName>
        <fullName evidence="2">Fluoroacetate dehalogenase</fullName>
        <ecNumber evidence="2">3.8.1.3</ecNumber>
    </submittedName>
</protein>
<dbReference type="AlphaFoldDB" id="A0A173V4Q7"/>
<dbReference type="STRING" id="39490.ERS852448_02443"/>
<feature type="domain" description="AB hydrolase-1" evidence="1">
    <location>
        <begin position="21"/>
        <end position="84"/>
    </location>
</feature>
<dbReference type="PANTHER" id="PTHR43433">
    <property type="entry name" value="HYDROLASE, ALPHA/BETA FOLD FAMILY PROTEIN"/>
    <property type="match status" value="1"/>
</dbReference>
<dbReference type="OrthoDB" id="9776303at2"/>
<dbReference type="SUPFAM" id="SSF53474">
    <property type="entry name" value="alpha/beta-Hydrolases"/>
    <property type="match status" value="1"/>
</dbReference>
<dbReference type="Pfam" id="PF00561">
    <property type="entry name" value="Abhydrolase_1"/>
    <property type="match status" value="1"/>
</dbReference>
<dbReference type="Proteomes" id="UP000095492">
    <property type="component" value="Unassembled WGS sequence"/>
</dbReference>
<gene>
    <name evidence="2" type="primary">fac-dex</name>
    <name evidence="2" type="ORF">ERS852448_02443</name>
</gene>
<reference evidence="2 3" key="1">
    <citation type="submission" date="2015-09" db="EMBL/GenBank/DDBJ databases">
        <authorList>
            <consortium name="Pathogen Informatics"/>
        </authorList>
    </citation>
    <scope>NUCLEOTIDE SEQUENCE [LARGE SCALE GENOMIC DNA]</scope>
    <source>
        <strain evidence="2 3">2789STDY5608891</strain>
    </source>
</reference>
<dbReference type="GeneID" id="97392567"/>
<dbReference type="Gene3D" id="3.40.50.1820">
    <property type="entry name" value="alpha/beta hydrolase"/>
    <property type="match status" value="1"/>
</dbReference>
<organism evidence="2 3">
    <name type="scientific">Eubacterium ramulus</name>
    <dbReference type="NCBI Taxonomy" id="39490"/>
    <lineage>
        <taxon>Bacteria</taxon>
        <taxon>Bacillati</taxon>
        <taxon>Bacillota</taxon>
        <taxon>Clostridia</taxon>
        <taxon>Eubacteriales</taxon>
        <taxon>Eubacteriaceae</taxon>
        <taxon>Eubacterium</taxon>
    </lineage>
</organism>
<name>A0A173V4Q7_EUBRA</name>
<dbReference type="InterPro" id="IPR000073">
    <property type="entry name" value="AB_hydrolase_1"/>
</dbReference>
<dbReference type="EMBL" id="CYYA01000020">
    <property type="protein sequence ID" value="CUN21235.1"/>
    <property type="molecule type" value="Genomic_DNA"/>
</dbReference>
<accession>A0A173V4Q7</accession>
<dbReference type="PANTHER" id="PTHR43433:SF5">
    <property type="entry name" value="AB HYDROLASE-1 DOMAIN-CONTAINING PROTEIN"/>
    <property type="match status" value="1"/>
</dbReference>
<evidence type="ECO:0000259" key="1">
    <source>
        <dbReference type="Pfam" id="PF00561"/>
    </source>
</evidence>
<dbReference type="GO" id="GO:0018785">
    <property type="term" value="F:haloacetate dehalogenase activity"/>
    <property type="evidence" value="ECO:0007669"/>
    <property type="project" value="UniProtKB-EC"/>
</dbReference>
<dbReference type="InterPro" id="IPR050471">
    <property type="entry name" value="AB_hydrolase"/>
</dbReference>
<dbReference type="RefSeq" id="WP_055290685.1">
    <property type="nucleotide sequence ID" value="NZ_CP173382.1"/>
</dbReference>
<proteinExistence type="predicted"/>
<dbReference type="EC" id="3.8.1.3" evidence="2"/>
<keyword evidence="2" id="KW-0378">Hydrolase</keyword>
<sequence>MEYEIETAHGRLFCRREGSGPILLLIHGVACDSEFFRETSKLLAETFTVISYDRRGYSRSIAAKGENDFSVWAHAEDAAEIIRLEQKRKAEDGQCPVEAGLQSDGCSAAPSKGEENQINECCTGKSNGKADQSTGVFVAGCSAGGAVAAALATKYPELVRQVFLHEPLMRGSGELAAEQDAFWEKLRKGTEKHRIITCMMHFVNAMGGMNREKEGQSMEQQSRNLKNLELFLEKEMDSFSGLKLDDFDISVPVTVACGSDDRMGMFHRSAHQAAEEKGWKYLTVPGYHNFASDEPEAFAKCLTEVFEDEH</sequence>
<evidence type="ECO:0000313" key="3">
    <source>
        <dbReference type="Proteomes" id="UP000095492"/>
    </source>
</evidence>
<dbReference type="InterPro" id="IPR029058">
    <property type="entry name" value="AB_hydrolase_fold"/>
</dbReference>
<evidence type="ECO:0000313" key="2">
    <source>
        <dbReference type="EMBL" id="CUN21235.1"/>
    </source>
</evidence>